<accession>A0ABP5F5Q5</accession>
<dbReference type="InterPro" id="IPR007739">
    <property type="entry name" value="RgpF"/>
</dbReference>
<gene>
    <name evidence="1" type="ORF">GCM10009755_29120</name>
</gene>
<comment type="caution">
    <text evidence="1">The sequence shown here is derived from an EMBL/GenBank/DDBJ whole genome shotgun (WGS) entry which is preliminary data.</text>
</comment>
<evidence type="ECO:0000313" key="2">
    <source>
        <dbReference type="Proteomes" id="UP001500755"/>
    </source>
</evidence>
<dbReference type="Proteomes" id="UP001500755">
    <property type="component" value="Unassembled WGS sequence"/>
</dbReference>
<evidence type="ECO:0008006" key="3">
    <source>
        <dbReference type="Google" id="ProtNLM"/>
    </source>
</evidence>
<evidence type="ECO:0000313" key="1">
    <source>
        <dbReference type="EMBL" id="GAA2015533.1"/>
    </source>
</evidence>
<proteinExistence type="predicted"/>
<name>A0ABP5F5Q5_9MICO</name>
<organism evidence="1 2">
    <name type="scientific">Brevibacterium samyangense</name>
    <dbReference type="NCBI Taxonomy" id="366888"/>
    <lineage>
        <taxon>Bacteria</taxon>
        <taxon>Bacillati</taxon>
        <taxon>Actinomycetota</taxon>
        <taxon>Actinomycetes</taxon>
        <taxon>Micrococcales</taxon>
        <taxon>Brevibacteriaceae</taxon>
        <taxon>Brevibacterium</taxon>
    </lineage>
</organism>
<dbReference type="Pfam" id="PF05045">
    <property type="entry name" value="RgpF"/>
    <property type="match status" value="1"/>
</dbReference>
<reference evidence="2" key="1">
    <citation type="journal article" date="2019" name="Int. J. Syst. Evol. Microbiol.">
        <title>The Global Catalogue of Microorganisms (GCM) 10K type strain sequencing project: providing services to taxonomists for standard genome sequencing and annotation.</title>
        <authorList>
            <consortium name="The Broad Institute Genomics Platform"/>
            <consortium name="The Broad Institute Genome Sequencing Center for Infectious Disease"/>
            <person name="Wu L."/>
            <person name="Ma J."/>
        </authorList>
    </citation>
    <scope>NUCLEOTIDE SEQUENCE [LARGE SCALE GENOMIC DNA]</scope>
    <source>
        <strain evidence="2">JCM 14546</strain>
    </source>
</reference>
<keyword evidence="2" id="KW-1185">Reference proteome</keyword>
<dbReference type="RefSeq" id="WP_344310916.1">
    <property type="nucleotide sequence ID" value="NZ_BAAANO010000038.1"/>
</dbReference>
<dbReference type="EMBL" id="BAAANO010000038">
    <property type="protein sequence ID" value="GAA2015533.1"/>
    <property type="molecule type" value="Genomic_DNA"/>
</dbReference>
<sequence length="320" mass="36373">MFTSVRRLAVVAHFDTSRSLAPHVRHMLDEIVSVTDRVALVSTSGVDDDGLAWLRSRPSVLYAERENVGYDFKSLQVGYQALGDPGNAEILFCNDSFIGPFLPLDSLFRTMDSRRVDFWGMTRSVEIVPHVQSYFMVFKPHVVRSSTFRNFWMDFGTPKDRAEAINNGELKLTRVLEDAGFTSGAYFEPTDEDALLANQRFAYLMVPESLPPGSVDGWWDATWRSRTASANAMQFNSTIALADAAFSERLPLLKIEALRLDPWELGGRALGAHLANRYPRMFEGVPEFLSRTDHIYAGRYTKKNLRSKFPQLYNAVRYQY</sequence>
<protein>
    <recommendedName>
        <fullName evidence="3">Rhamnan synthesis protein F</fullName>
    </recommendedName>
</protein>